<accession>A0A420EXL8</accession>
<evidence type="ECO:0000259" key="6">
    <source>
        <dbReference type="Pfam" id="PF14833"/>
    </source>
</evidence>
<dbReference type="InterPro" id="IPR002204">
    <property type="entry name" value="3-OH-isobutyrate_DH-rel_CS"/>
</dbReference>
<feature type="domain" description="3-hydroxyisobutyrate dehydrogenase-like NAD-binding" evidence="6">
    <location>
        <begin position="163"/>
        <end position="280"/>
    </location>
</feature>
<proteinExistence type="inferred from homology"/>
<keyword evidence="2" id="KW-0560">Oxidoreductase</keyword>
<comment type="similarity">
    <text evidence="1">Belongs to the HIBADH-related family.</text>
</comment>
<evidence type="ECO:0000313" key="8">
    <source>
        <dbReference type="Proteomes" id="UP000285744"/>
    </source>
</evidence>
<dbReference type="GO" id="GO:0050661">
    <property type="term" value="F:NADP binding"/>
    <property type="evidence" value="ECO:0007669"/>
    <property type="project" value="InterPro"/>
</dbReference>
<dbReference type="InterPro" id="IPR051265">
    <property type="entry name" value="HIBADH-related_NP60_sf"/>
</dbReference>
<keyword evidence="3" id="KW-0520">NAD</keyword>
<dbReference type="RefSeq" id="WP_120330180.1">
    <property type="nucleotide sequence ID" value="NZ_RAQQ01000015.1"/>
</dbReference>
<dbReference type="SUPFAM" id="SSF51735">
    <property type="entry name" value="NAD(P)-binding Rossmann-fold domains"/>
    <property type="match status" value="1"/>
</dbReference>
<dbReference type="PANTHER" id="PTHR43580:SF2">
    <property type="entry name" value="CYTOKINE-LIKE NUCLEAR FACTOR N-PAC"/>
    <property type="match status" value="1"/>
</dbReference>
<evidence type="ECO:0000259" key="5">
    <source>
        <dbReference type="Pfam" id="PF03446"/>
    </source>
</evidence>
<dbReference type="Proteomes" id="UP000285744">
    <property type="component" value="Unassembled WGS sequence"/>
</dbReference>
<dbReference type="OrthoDB" id="3185659at2"/>
<sequence length="290" mass="29548">MTTIAFIGLGGMGRRMARRLLDAGHDLVVWNRTPQRADDLVAHGARAAASPADAARAADLVITMLAHPAALRQVTEGPDGILAGAAAPTTIAEMSTVGPAAVRRLAAALPEGVGLLDAPVLGSHPQAEAGQLRIFVGGPDPLARRWMPTLDALGTPAHVGPLGAGAAAKLVANSTLFGVLAVLGEALALAEGLGLSRDVAFDVLSATPVGAQADRRRTAVESGDVPLHFPLSLAHKDADLVTSAAEAAHIRLPVAEAARSWIVAAEEAGLGDQDYSRVLAHIVDGARAGR</sequence>
<evidence type="ECO:0000256" key="3">
    <source>
        <dbReference type="ARBA" id="ARBA00023027"/>
    </source>
</evidence>
<evidence type="ECO:0000256" key="1">
    <source>
        <dbReference type="ARBA" id="ARBA00009080"/>
    </source>
</evidence>
<feature type="active site" evidence="4">
    <location>
        <position position="169"/>
    </location>
</feature>
<evidence type="ECO:0000256" key="2">
    <source>
        <dbReference type="ARBA" id="ARBA00023002"/>
    </source>
</evidence>
<dbReference type="Gene3D" id="1.10.1040.10">
    <property type="entry name" value="N-(1-d-carboxylethyl)-l-norvaline Dehydrogenase, domain 2"/>
    <property type="match status" value="1"/>
</dbReference>
<dbReference type="SUPFAM" id="SSF48179">
    <property type="entry name" value="6-phosphogluconate dehydrogenase C-terminal domain-like"/>
    <property type="match status" value="1"/>
</dbReference>
<dbReference type="GO" id="GO:0016491">
    <property type="term" value="F:oxidoreductase activity"/>
    <property type="evidence" value="ECO:0007669"/>
    <property type="project" value="UniProtKB-KW"/>
</dbReference>
<dbReference type="PIRSF" id="PIRSF000103">
    <property type="entry name" value="HIBADH"/>
    <property type="match status" value="1"/>
</dbReference>
<dbReference type="InterPro" id="IPR036291">
    <property type="entry name" value="NAD(P)-bd_dom_sf"/>
</dbReference>
<dbReference type="Gene3D" id="3.40.50.720">
    <property type="entry name" value="NAD(P)-binding Rossmann-like Domain"/>
    <property type="match status" value="1"/>
</dbReference>
<dbReference type="AlphaFoldDB" id="A0A420EXL8"/>
<comment type="caution">
    <text evidence="7">The sequence shown here is derived from an EMBL/GenBank/DDBJ whole genome shotgun (WGS) entry which is preliminary data.</text>
</comment>
<dbReference type="InterPro" id="IPR015815">
    <property type="entry name" value="HIBADH-related"/>
</dbReference>
<dbReference type="PANTHER" id="PTHR43580">
    <property type="entry name" value="OXIDOREDUCTASE GLYR1-RELATED"/>
    <property type="match status" value="1"/>
</dbReference>
<evidence type="ECO:0000313" key="7">
    <source>
        <dbReference type="EMBL" id="RKF25472.1"/>
    </source>
</evidence>
<reference evidence="7 8" key="1">
    <citation type="journal article" date="2018" name="Int. J. Syst. Evol. Microbiol.">
        <title>Micromonospora globbae sp. nov., an endophytic actinomycete isolated from roots of Globba winitii C. H. Wright.</title>
        <authorList>
            <person name="Kuncharoen N."/>
            <person name="Pittayakhajonwut P."/>
            <person name="Tanasupawat S."/>
        </authorList>
    </citation>
    <scope>NUCLEOTIDE SEQUENCE [LARGE SCALE GENOMIC DNA]</scope>
    <source>
        <strain evidence="7 8">WPS1-2</strain>
    </source>
</reference>
<gene>
    <name evidence="7" type="ORF">D7I43_20600</name>
</gene>
<protein>
    <submittedName>
        <fullName evidence="7">NAD(P)-dependent oxidoreductase</fullName>
    </submittedName>
</protein>
<dbReference type="PROSITE" id="PS00895">
    <property type="entry name" value="3_HYDROXYISOBUT_DH"/>
    <property type="match status" value="1"/>
</dbReference>
<dbReference type="Pfam" id="PF14833">
    <property type="entry name" value="NAD_binding_11"/>
    <property type="match status" value="1"/>
</dbReference>
<organism evidence="7 8">
    <name type="scientific">Micromonospora globbae</name>
    <dbReference type="NCBI Taxonomy" id="1894969"/>
    <lineage>
        <taxon>Bacteria</taxon>
        <taxon>Bacillati</taxon>
        <taxon>Actinomycetota</taxon>
        <taxon>Actinomycetes</taxon>
        <taxon>Micromonosporales</taxon>
        <taxon>Micromonosporaceae</taxon>
        <taxon>Micromonospora</taxon>
    </lineage>
</organism>
<dbReference type="GO" id="GO:0016054">
    <property type="term" value="P:organic acid catabolic process"/>
    <property type="evidence" value="ECO:0007669"/>
    <property type="project" value="UniProtKB-ARBA"/>
</dbReference>
<dbReference type="InterPro" id="IPR006115">
    <property type="entry name" value="6PGDH_NADP-bd"/>
</dbReference>
<dbReference type="InterPro" id="IPR029154">
    <property type="entry name" value="HIBADH-like_NADP-bd"/>
</dbReference>
<dbReference type="InterPro" id="IPR008927">
    <property type="entry name" value="6-PGluconate_DH-like_C_sf"/>
</dbReference>
<name>A0A420EXL8_9ACTN</name>
<evidence type="ECO:0000256" key="4">
    <source>
        <dbReference type="PIRSR" id="PIRSR000103-1"/>
    </source>
</evidence>
<dbReference type="EMBL" id="RAQQ01000015">
    <property type="protein sequence ID" value="RKF25472.1"/>
    <property type="molecule type" value="Genomic_DNA"/>
</dbReference>
<dbReference type="GO" id="GO:0051287">
    <property type="term" value="F:NAD binding"/>
    <property type="evidence" value="ECO:0007669"/>
    <property type="project" value="InterPro"/>
</dbReference>
<dbReference type="InterPro" id="IPR013328">
    <property type="entry name" value="6PGD_dom2"/>
</dbReference>
<feature type="domain" description="6-phosphogluconate dehydrogenase NADP-binding" evidence="5">
    <location>
        <begin position="3"/>
        <end position="155"/>
    </location>
</feature>
<dbReference type="Pfam" id="PF03446">
    <property type="entry name" value="NAD_binding_2"/>
    <property type="match status" value="1"/>
</dbReference>